<dbReference type="GO" id="GO:0005975">
    <property type="term" value="P:carbohydrate metabolic process"/>
    <property type="evidence" value="ECO:0007669"/>
    <property type="project" value="InterPro"/>
</dbReference>
<evidence type="ECO:0000259" key="2">
    <source>
        <dbReference type="PROSITE" id="PS51762"/>
    </source>
</evidence>
<evidence type="ECO:0000313" key="3">
    <source>
        <dbReference type="EMBL" id="RWS18148.1"/>
    </source>
</evidence>
<dbReference type="AlphaFoldDB" id="A0A443RSD0"/>
<accession>A0A443RSD0</accession>
<organism evidence="3 4">
    <name type="scientific">Leptotrombidium deliense</name>
    <dbReference type="NCBI Taxonomy" id="299467"/>
    <lineage>
        <taxon>Eukaryota</taxon>
        <taxon>Metazoa</taxon>
        <taxon>Ecdysozoa</taxon>
        <taxon>Arthropoda</taxon>
        <taxon>Chelicerata</taxon>
        <taxon>Arachnida</taxon>
        <taxon>Acari</taxon>
        <taxon>Acariformes</taxon>
        <taxon>Trombidiformes</taxon>
        <taxon>Prostigmata</taxon>
        <taxon>Anystina</taxon>
        <taxon>Parasitengona</taxon>
        <taxon>Trombiculoidea</taxon>
        <taxon>Trombiculidae</taxon>
        <taxon>Leptotrombidium</taxon>
    </lineage>
</organism>
<comment type="caution">
    <text evidence="3">The sequence shown here is derived from an EMBL/GenBank/DDBJ whole genome shotgun (WGS) entry which is preliminary data.</text>
</comment>
<dbReference type="VEuPathDB" id="VectorBase:LDEU013892"/>
<reference evidence="3 4" key="1">
    <citation type="journal article" date="2018" name="Gigascience">
        <title>Genomes of trombidid mites reveal novel predicted allergens and laterally-transferred genes associated with secondary metabolism.</title>
        <authorList>
            <person name="Dong X."/>
            <person name="Chaisiri K."/>
            <person name="Xia D."/>
            <person name="Armstrong S.D."/>
            <person name="Fang Y."/>
            <person name="Donnelly M.J."/>
            <person name="Kadowaki T."/>
            <person name="McGarry J.W."/>
            <person name="Darby A.C."/>
            <person name="Makepeace B.L."/>
        </authorList>
    </citation>
    <scope>NUCLEOTIDE SEQUENCE [LARGE SCALE GENOMIC DNA]</scope>
    <source>
        <strain evidence="3">UoL-UT</strain>
    </source>
</reference>
<dbReference type="Proteomes" id="UP000288716">
    <property type="component" value="Unassembled WGS sequence"/>
</dbReference>
<dbReference type="Pfam" id="PF00722">
    <property type="entry name" value="Glyco_hydro_16"/>
    <property type="match status" value="1"/>
</dbReference>
<dbReference type="SUPFAM" id="SSF49899">
    <property type="entry name" value="Concanavalin A-like lectins/glucanases"/>
    <property type="match status" value="1"/>
</dbReference>
<protein>
    <recommendedName>
        <fullName evidence="2">GH16 domain-containing protein</fullName>
    </recommendedName>
</protein>
<dbReference type="InterPro" id="IPR050546">
    <property type="entry name" value="Glycosyl_Hydrlase_16"/>
</dbReference>
<dbReference type="PANTHER" id="PTHR10963:SF55">
    <property type="entry name" value="GLYCOSIDE HYDROLASE FAMILY 16 PROTEIN"/>
    <property type="match status" value="1"/>
</dbReference>
<dbReference type="GO" id="GO:0004553">
    <property type="term" value="F:hydrolase activity, hydrolyzing O-glycosyl compounds"/>
    <property type="evidence" value="ECO:0007669"/>
    <property type="project" value="InterPro"/>
</dbReference>
<keyword evidence="4" id="KW-1185">Reference proteome</keyword>
<dbReference type="InterPro" id="IPR000757">
    <property type="entry name" value="Beta-glucanase-like"/>
</dbReference>
<sequence>MSKDFHSYGVEKTDEHIKFYFDGLLTRTIDRDSRKWKAHDDDKIPSTKFEMPAKIIINVAVGGNWFNTEEPLTKEIANTWHKSTLE</sequence>
<dbReference type="Gene3D" id="2.60.120.200">
    <property type="match status" value="1"/>
</dbReference>
<dbReference type="PROSITE" id="PS51762">
    <property type="entry name" value="GH16_2"/>
    <property type="match status" value="1"/>
</dbReference>
<comment type="similarity">
    <text evidence="1">Belongs to the glycosyl hydrolase 16 family.</text>
</comment>
<dbReference type="PANTHER" id="PTHR10963">
    <property type="entry name" value="GLYCOSYL HYDROLASE-RELATED"/>
    <property type="match status" value="1"/>
</dbReference>
<dbReference type="OrthoDB" id="6476590at2759"/>
<evidence type="ECO:0000313" key="4">
    <source>
        <dbReference type="Proteomes" id="UP000288716"/>
    </source>
</evidence>
<feature type="domain" description="GH16" evidence="2">
    <location>
        <begin position="1"/>
        <end position="86"/>
    </location>
</feature>
<gene>
    <name evidence="3" type="ORF">B4U80_12559</name>
</gene>
<dbReference type="EMBL" id="NCKV01045177">
    <property type="protein sequence ID" value="RWS18148.1"/>
    <property type="molecule type" value="Genomic_DNA"/>
</dbReference>
<dbReference type="InterPro" id="IPR013320">
    <property type="entry name" value="ConA-like_dom_sf"/>
</dbReference>
<name>A0A443RSD0_9ACAR</name>
<proteinExistence type="inferred from homology"/>
<evidence type="ECO:0000256" key="1">
    <source>
        <dbReference type="ARBA" id="ARBA00006865"/>
    </source>
</evidence>
<feature type="non-terminal residue" evidence="3">
    <location>
        <position position="86"/>
    </location>
</feature>